<reference evidence="1" key="1">
    <citation type="journal article" date="2020" name="Nature">
        <title>Isolation of an archaeon at the prokaryote-eukaryote interface.</title>
        <authorList>
            <person name="Imachi H."/>
            <person name="Nobu M.K."/>
            <person name="Nakahara N."/>
            <person name="Morono Y."/>
            <person name="Ogawara M."/>
            <person name="Takaki Y."/>
            <person name="Takano Y."/>
            <person name="Uematsu K."/>
            <person name="Ikuta T."/>
            <person name="Ito M."/>
            <person name="Matsui Y."/>
            <person name="Miyazaki M."/>
            <person name="Murata K."/>
            <person name="Saito Y."/>
            <person name="Sakai S."/>
            <person name="Song C."/>
            <person name="Tasumi E."/>
            <person name="Yamanaka Y."/>
            <person name="Yamaguchi T."/>
            <person name="Kamagata Y."/>
            <person name="Tamaki H."/>
            <person name="Takai K."/>
        </authorList>
    </citation>
    <scope>NUCLEOTIDE SEQUENCE [LARGE SCALE GENOMIC DNA]</scope>
    <source>
        <strain evidence="1">MK-D1</strain>
    </source>
</reference>
<name>A0A5B9DBJ8_9ARCH</name>
<accession>A0A5B9DBJ8</accession>
<evidence type="ECO:0000313" key="1">
    <source>
        <dbReference type="EMBL" id="QEE16120.1"/>
    </source>
</evidence>
<protein>
    <submittedName>
        <fullName evidence="1">Uncharacterized protein</fullName>
    </submittedName>
</protein>
<dbReference type="EMBL" id="CP042905">
    <property type="protein sequence ID" value="QEE16120.1"/>
    <property type="molecule type" value="Genomic_DNA"/>
</dbReference>
<dbReference type="AlphaFoldDB" id="A0A5B9DBJ8"/>
<gene>
    <name evidence="1" type="ORF">DSAG12_01949</name>
</gene>
<organism evidence="1">
    <name type="scientific">Promethearchaeum syntrophicum</name>
    <dbReference type="NCBI Taxonomy" id="2594042"/>
    <lineage>
        <taxon>Archaea</taxon>
        <taxon>Promethearchaeati</taxon>
        <taxon>Promethearchaeota</taxon>
        <taxon>Promethearchaeia</taxon>
        <taxon>Promethearchaeales</taxon>
        <taxon>Promethearchaeaceae</taxon>
        <taxon>Promethearchaeum</taxon>
    </lineage>
</organism>
<sequence length="32" mass="3755">MKNMKKTQKKYIKKNAFDLMVENPGLISSIRV</sequence>
<proteinExistence type="predicted"/>